<evidence type="ECO:0008006" key="3">
    <source>
        <dbReference type="Google" id="ProtNLM"/>
    </source>
</evidence>
<evidence type="ECO:0000313" key="2">
    <source>
        <dbReference type="Proteomes" id="UP000430387"/>
    </source>
</evidence>
<dbReference type="AlphaFoldDB" id="A0A6D0I2S0"/>
<reference evidence="1 2" key="1">
    <citation type="submission" date="2019-12" db="EMBL/GenBank/DDBJ databases">
        <title>Enteriobacteria Tanzani isolates_8377-8380.</title>
        <authorList>
            <person name="Subbiah M."/>
            <person name="Call D."/>
        </authorList>
    </citation>
    <scope>NUCLEOTIDE SEQUENCE [LARGE SCALE GENOMIC DNA]</scope>
    <source>
        <strain evidence="1 2">8380wG1</strain>
    </source>
</reference>
<organism evidence="1 2">
    <name type="scientific">Escherichia coli</name>
    <dbReference type="NCBI Taxonomy" id="562"/>
    <lineage>
        <taxon>Bacteria</taxon>
        <taxon>Pseudomonadati</taxon>
        <taxon>Pseudomonadota</taxon>
        <taxon>Gammaproteobacteria</taxon>
        <taxon>Enterobacterales</taxon>
        <taxon>Enterobacteriaceae</taxon>
        <taxon>Escherichia</taxon>
    </lineage>
</organism>
<protein>
    <recommendedName>
        <fullName evidence="3">DUF2345 domain-containing protein</fullName>
    </recommendedName>
</protein>
<evidence type="ECO:0000313" key="1">
    <source>
        <dbReference type="EMBL" id="MWR12593.1"/>
    </source>
</evidence>
<gene>
    <name evidence="1" type="ORF">GQA06_01930</name>
</gene>
<proteinExistence type="predicted"/>
<accession>A0A6D0I2S0</accession>
<comment type="caution">
    <text evidence="1">The sequence shown here is derived from an EMBL/GenBank/DDBJ whole genome shotgun (WGS) entry which is preliminary data.</text>
</comment>
<sequence length="47" mass="5275">MQARNGNMWLFAQKKLTISSESSPSFTDKKRITLIGGGSYLKLEANR</sequence>
<name>A0A6D0I2S0_ECOLX</name>
<dbReference type="Proteomes" id="UP000430387">
    <property type="component" value="Unassembled WGS sequence"/>
</dbReference>
<dbReference type="EMBL" id="WTQJ01000009">
    <property type="protein sequence ID" value="MWR12593.1"/>
    <property type="molecule type" value="Genomic_DNA"/>
</dbReference>